<reference evidence="2" key="1">
    <citation type="submission" date="2006-10" db="EMBL/GenBank/DDBJ databases">
        <authorList>
            <person name="Amadeo P."/>
            <person name="Zhao Q."/>
            <person name="Wortman J."/>
            <person name="Fraser-Liggett C."/>
            <person name="Carlton J."/>
        </authorList>
    </citation>
    <scope>NUCLEOTIDE SEQUENCE</scope>
    <source>
        <strain evidence="2">G3</strain>
    </source>
</reference>
<dbReference type="EMBL" id="DS114215">
    <property type="protein sequence ID" value="EAX89279.1"/>
    <property type="molecule type" value="Genomic_DNA"/>
</dbReference>
<proteinExistence type="predicted"/>
<feature type="region of interest" description="Disordered" evidence="1">
    <location>
        <begin position="132"/>
        <end position="155"/>
    </location>
</feature>
<dbReference type="KEGG" id="tva:4746948"/>
<dbReference type="RefSeq" id="XP_001302209.1">
    <property type="nucleotide sequence ID" value="XM_001302208.1"/>
</dbReference>
<organism evidence="2 3">
    <name type="scientific">Trichomonas vaginalis (strain ATCC PRA-98 / G3)</name>
    <dbReference type="NCBI Taxonomy" id="412133"/>
    <lineage>
        <taxon>Eukaryota</taxon>
        <taxon>Metamonada</taxon>
        <taxon>Parabasalia</taxon>
        <taxon>Trichomonadida</taxon>
        <taxon>Trichomonadidae</taxon>
        <taxon>Trichomonas</taxon>
    </lineage>
</organism>
<evidence type="ECO:0000256" key="1">
    <source>
        <dbReference type="SAM" id="MobiDB-lite"/>
    </source>
</evidence>
<dbReference type="InParanoid" id="A2G0N9"/>
<keyword evidence="3" id="KW-1185">Reference proteome</keyword>
<name>A2G0N9_TRIV3</name>
<accession>A2G0N9</accession>
<reference evidence="2" key="2">
    <citation type="journal article" date="2007" name="Science">
        <title>Draft genome sequence of the sexually transmitted pathogen Trichomonas vaginalis.</title>
        <authorList>
            <person name="Carlton J.M."/>
            <person name="Hirt R.P."/>
            <person name="Silva J.C."/>
            <person name="Delcher A.L."/>
            <person name="Schatz M."/>
            <person name="Zhao Q."/>
            <person name="Wortman J.R."/>
            <person name="Bidwell S.L."/>
            <person name="Alsmark U.C.M."/>
            <person name="Besteiro S."/>
            <person name="Sicheritz-Ponten T."/>
            <person name="Noel C.J."/>
            <person name="Dacks J.B."/>
            <person name="Foster P.G."/>
            <person name="Simillion C."/>
            <person name="Van de Peer Y."/>
            <person name="Miranda-Saavedra D."/>
            <person name="Barton G.J."/>
            <person name="Westrop G.D."/>
            <person name="Mueller S."/>
            <person name="Dessi D."/>
            <person name="Fiori P.L."/>
            <person name="Ren Q."/>
            <person name="Paulsen I."/>
            <person name="Zhang H."/>
            <person name="Bastida-Corcuera F.D."/>
            <person name="Simoes-Barbosa A."/>
            <person name="Brown M.T."/>
            <person name="Hayes R.D."/>
            <person name="Mukherjee M."/>
            <person name="Okumura C.Y."/>
            <person name="Schneider R."/>
            <person name="Smith A.J."/>
            <person name="Vanacova S."/>
            <person name="Villalvazo M."/>
            <person name="Haas B.J."/>
            <person name="Pertea M."/>
            <person name="Feldblyum T.V."/>
            <person name="Utterback T.R."/>
            <person name="Shu C.L."/>
            <person name="Osoegawa K."/>
            <person name="de Jong P.J."/>
            <person name="Hrdy I."/>
            <person name="Horvathova L."/>
            <person name="Zubacova Z."/>
            <person name="Dolezal P."/>
            <person name="Malik S.B."/>
            <person name="Logsdon J.M. Jr."/>
            <person name="Henze K."/>
            <person name="Gupta A."/>
            <person name="Wang C.C."/>
            <person name="Dunne R.L."/>
            <person name="Upcroft J.A."/>
            <person name="Upcroft P."/>
            <person name="White O."/>
            <person name="Salzberg S.L."/>
            <person name="Tang P."/>
            <person name="Chiu C.-H."/>
            <person name="Lee Y.-S."/>
            <person name="Embley T.M."/>
            <person name="Coombs G.H."/>
            <person name="Mottram J.C."/>
            <person name="Tachezy J."/>
            <person name="Fraser-Liggett C.M."/>
            <person name="Johnson P.J."/>
        </authorList>
    </citation>
    <scope>NUCLEOTIDE SEQUENCE [LARGE SCALE GENOMIC DNA]</scope>
    <source>
        <strain evidence="2">G3</strain>
    </source>
</reference>
<gene>
    <name evidence="2" type="ORF">TVAG_222330</name>
</gene>
<sequence length="155" mass="17799">MSVQLLENILEEAKKPSGTWSYEFITETHRSIKRLRDREFSTIVIGLSDFFEKSEDNVLTKFKIAQLLSSIKIQNPSRCEEVYQMVKESLLKASSELPETQLSIPCRKLIETLYDQRETPIRQHHIRAMSKEPTCVVTRSTNPAPKATTPDSAML</sequence>
<dbReference type="AlphaFoldDB" id="A2G0N9"/>
<dbReference type="VEuPathDB" id="TrichDB:TVAG_222330"/>
<protein>
    <submittedName>
        <fullName evidence="2">Uncharacterized protein</fullName>
    </submittedName>
</protein>
<dbReference type="VEuPathDB" id="TrichDB:TVAGG3_0891970"/>
<evidence type="ECO:0000313" key="3">
    <source>
        <dbReference type="Proteomes" id="UP000001542"/>
    </source>
</evidence>
<evidence type="ECO:0000313" key="2">
    <source>
        <dbReference type="EMBL" id="EAX89279.1"/>
    </source>
</evidence>
<dbReference type="Proteomes" id="UP000001542">
    <property type="component" value="Unassembled WGS sequence"/>
</dbReference>